<dbReference type="GO" id="GO:0008146">
    <property type="term" value="F:sulfotransferase activity"/>
    <property type="evidence" value="ECO:0007669"/>
    <property type="project" value="InterPro"/>
</dbReference>
<protein>
    <submittedName>
        <fullName evidence="1">Sulfotransferase family protein</fullName>
    </submittedName>
</protein>
<keyword evidence="1" id="KW-0808">Transferase</keyword>
<evidence type="ECO:0000313" key="1">
    <source>
        <dbReference type="EMBL" id="PRY67379.1"/>
    </source>
</evidence>
<dbReference type="InterPro" id="IPR005331">
    <property type="entry name" value="Sulfotransferase"/>
</dbReference>
<dbReference type="AlphaFoldDB" id="A0A2T0VAZ9"/>
<keyword evidence="2" id="KW-1185">Reference proteome</keyword>
<reference evidence="1 2" key="1">
    <citation type="submission" date="2018-03" db="EMBL/GenBank/DDBJ databases">
        <title>Comparative analysis of microorganisms from saline springs in Andes Mountain Range, Colombia.</title>
        <authorList>
            <person name="Rubin E."/>
        </authorList>
    </citation>
    <scope>NUCLEOTIDE SEQUENCE [LARGE SCALE GENOMIC DNA]</scope>
    <source>
        <strain evidence="1 2">USBA 854</strain>
    </source>
</reference>
<evidence type="ECO:0000313" key="2">
    <source>
        <dbReference type="Proteomes" id="UP000239896"/>
    </source>
</evidence>
<dbReference type="Proteomes" id="UP000239896">
    <property type="component" value="Unassembled WGS sequence"/>
</dbReference>
<dbReference type="Pfam" id="PF03567">
    <property type="entry name" value="Sulfotransfer_2"/>
    <property type="match status" value="1"/>
</dbReference>
<comment type="caution">
    <text evidence="1">The sequence shown here is derived from an EMBL/GenBank/DDBJ whole genome shotgun (WGS) entry which is preliminary data.</text>
</comment>
<accession>A0A2T0VAZ9</accession>
<gene>
    <name evidence="1" type="ORF">BCL64_12119</name>
</gene>
<dbReference type="EMBL" id="PVTM01000021">
    <property type="protein sequence ID" value="PRY67379.1"/>
    <property type="molecule type" value="Genomic_DNA"/>
</dbReference>
<proteinExistence type="predicted"/>
<dbReference type="SUPFAM" id="SSF52540">
    <property type="entry name" value="P-loop containing nucleoside triphosphate hydrolases"/>
    <property type="match status" value="1"/>
</dbReference>
<name>A0A2T0VAZ9_9GAMM</name>
<sequence length="150" mass="17905">MFPHEWENYFKFCFVRDPHDQALSEYSHQRRNSGGEFDFDYFLKALTGEVEDQDITPSGLISNWPLYTIDDRVVVDRVGRYESLEQDFSWLCKRLGIPHEGSLLEEKVEKHRRKRSLKDWYDAEGVERVRALYEDEISYFSFPSPLVVEK</sequence>
<organism evidence="1 2">
    <name type="scientific">Halomonas ventosae</name>
    <dbReference type="NCBI Taxonomy" id="229007"/>
    <lineage>
        <taxon>Bacteria</taxon>
        <taxon>Pseudomonadati</taxon>
        <taxon>Pseudomonadota</taxon>
        <taxon>Gammaproteobacteria</taxon>
        <taxon>Oceanospirillales</taxon>
        <taxon>Halomonadaceae</taxon>
        <taxon>Halomonas</taxon>
    </lineage>
</organism>
<dbReference type="InterPro" id="IPR027417">
    <property type="entry name" value="P-loop_NTPase"/>
</dbReference>
<dbReference type="GO" id="GO:0016020">
    <property type="term" value="C:membrane"/>
    <property type="evidence" value="ECO:0007669"/>
    <property type="project" value="InterPro"/>
</dbReference>